<protein>
    <submittedName>
        <fullName evidence="3">Uncharacterized protein</fullName>
    </submittedName>
</protein>
<feature type="transmembrane region" description="Helical" evidence="1">
    <location>
        <begin position="35"/>
        <end position="59"/>
    </location>
</feature>
<keyword evidence="2" id="KW-1185">Reference proteome</keyword>
<feature type="transmembrane region" description="Helical" evidence="1">
    <location>
        <begin position="110"/>
        <end position="129"/>
    </location>
</feature>
<dbReference type="WBParaSite" id="MBELARI_LOCUS13577">
    <property type="protein sequence ID" value="MBELARI_LOCUS13577"/>
    <property type="gene ID" value="MBELARI_LOCUS13577"/>
</dbReference>
<evidence type="ECO:0000313" key="2">
    <source>
        <dbReference type="Proteomes" id="UP000887575"/>
    </source>
</evidence>
<dbReference type="Proteomes" id="UP000887575">
    <property type="component" value="Unassembled WGS sequence"/>
</dbReference>
<keyword evidence="1" id="KW-0812">Transmembrane</keyword>
<accession>A0AAF3J3B3</accession>
<dbReference type="AlphaFoldDB" id="A0AAF3J3B3"/>
<reference evidence="3" key="1">
    <citation type="submission" date="2024-02" db="UniProtKB">
        <authorList>
            <consortium name="WormBaseParasite"/>
        </authorList>
    </citation>
    <scope>IDENTIFICATION</scope>
</reference>
<feature type="transmembrane region" description="Helical" evidence="1">
    <location>
        <begin position="149"/>
        <end position="169"/>
    </location>
</feature>
<evidence type="ECO:0000313" key="3">
    <source>
        <dbReference type="WBParaSite" id="MBELARI_LOCUS13577"/>
    </source>
</evidence>
<organism evidence="2 3">
    <name type="scientific">Mesorhabditis belari</name>
    <dbReference type="NCBI Taxonomy" id="2138241"/>
    <lineage>
        <taxon>Eukaryota</taxon>
        <taxon>Metazoa</taxon>
        <taxon>Ecdysozoa</taxon>
        <taxon>Nematoda</taxon>
        <taxon>Chromadorea</taxon>
        <taxon>Rhabditida</taxon>
        <taxon>Rhabditina</taxon>
        <taxon>Rhabditomorpha</taxon>
        <taxon>Rhabditoidea</taxon>
        <taxon>Rhabditidae</taxon>
        <taxon>Mesorhabditinae</taxon>
        <taxon>Mesorhabditis</taxon>
    </lineage>
</organism>
<keyword evidence="1" id="KW-0472">Membrane</keyword>
<evidence type="ECO:0000256" key="1">
    <source>
        <dbReference type="SAM" id="Phobius"/>
    </source>
</evidence>
<sequence>MTFETSLECIRNGSIWDPNLDKYRMLRGRVHAKTATLWIGIGQLLLVTLYYIALLSFYVKFELEDSSDERSFRAWTFRLLKAQLIAVSIHALFLVLLIHVARTGTMADCLLLFVISTSSMVVNIFEQIALNGALFWQQSSHSLALYKSIILMCCLVPILFGLLTVCTYYRYLCDKQIFGEISLQLEALYQEVQHVETPSQADPAFDGKEEATSYCYI</sequence>
<feature type="transmembrane region" description="Helical" evidence="1">
    <location>
        <begin position="79"/>
        <end position="98"/>
    </location>
</feature>
<proteinExistence type="predicted"/>
<name>A0AAF3J3B3_9BILA</name>
<keyword evidence="1" id="KW-1133">Transmembrane helix</keyword>